<name>A0A0G4GW04_9ALVE</name>
<evidence type="ECO:0000256" key="1">
    <source>
        <dbReference type="ARBA" id="ARBA00023002"/>
    </source>
</evidence>
<evidence type="ECO:0000313" key="4">
    <source>
        <dbReference type="EMBL" id="CEM34864.1"/>
    </source>
</evidence>
<sequence>MAAVERAVRLGMRGSSLSVWSVRRAPAFTRAFSLSSVKEGPRRVAVVGGGALGLLSAYFLSKNPRNSVLILDENNRIGDGAAFGNAGFVIVERNVRPLNGLGWMMTGLRCLLQGDWNFEMKAPIDRHGASWLWRYVWEVTQPSRVERHAQIMQNLAEESRRLFEEIQRECSEFQGCSEPIFQKKGMAEVAFTQQRWRALQTEYTKLRAEGMGVELLGRDELKKRVPLVQNSALGALLVSEGTHMDPQDFFSRLTTHLRNLPSPSFAPVSPETREGLPSPSAPVSDVPLWSRKVQIRSAVSVRGFRLSSPLPPSPYYMSRPFARRNPRAPLELLSASPGLFSLSSKGDETGADGRRVEAVVTNEGEEIEVDDVVLAAGVGNASLCGSLGSPLPLLAADGYHLDLDAASLPPSLGRQGCSPSSASSYLEFPLGSDKFVTLTPMNDRVRATAHMGLKLSHPDSLLQKEGRREAEERTEGVEKEVMARMVPAVASVTGLSETEVRNAAVSAWKGERPCLPDFLPLVCRLPLVSNAVLAGGHGKLGITMGAASAQRASVLAGGRVGEGVGETQRVRQGGKERDRRDQREEKGRPVSASVSVPPLRGSSPSPSDVRRRVGLSLGHEVQ</sequence>
<reference evidence="4" key="1">
    <citation type="submission" date="2014-11" db="EMBL/GenBank/DDBJ databases">
        <authorList>
            <person name="Otto D Thomas"/>
            <person name="Naeem Raeece"/>
        </authorList>
    </citation>
    <scope>NUCLEOTIDE SEQUENCE</scope>
</reference>
<feature type="region of interest" description="Disordered" evidence="2">
    <location>
        <begin position="262"/>
        <end position="283"/>
    </location>
</feature>
<keyword evidence="1" id="KW-0560">Oxidoreductase</keyword>
<evidence type="ECO:0000256" key="2">
    <source>
        <dbReference type="SAM" id="MobiDB-lite"/>
    </source>
</evidence>
<organism evidence="4">
    <name type="scientific">Chromera velia CCMP2878</name>
    <dbReference type="NCBI Taxonomy" id="1169474"/>
    <lineage>
        <taxon>Eukaryota</taxon>
        <taxon>Sar</taxon>
        <taxon>Alveolata</taxon>
        <taxon>Colpodellida</taxon>
        <taxon>Chromeraceae</taxon>
        <taxon>Chromera</taxon>
    </lineage>
</organism>
<dbReference type="SUPFAM" id="SSF51905">
    <property type="entry name" value="FAD/NAD(P)-binding domain"/>
    <property type="match status" value="1"/>
</dbReference>
<dbReference type="Gene3D" id="3.50.50.60">
    <property type="entry name" value="FAD/NAD(P)-binding domain"/>
    <property type="match status" value="3"/>
</dbReference>
<dbReference type="VEuPathDB" id="CryptoDB:Cvel_5274"/>
<accession>A0A0G4GW04</accession>
<dbReference type="Pfam" id="PF01266">
    <property type="entry name" value="DAO"/>
    <property type="match status" value="2"/>
</dbReference>
<protein>
    <recommendedName>
        <fullName evidence="3">FAD dependent oxidoreductase domain-containing protein</fullName>
    </recommendedName>
</protein>
<dbReference type="PANTHER" id="PTHR13847:SF289">
    <property type="entry name" value="GLYCINE OXIDASE"/>
    <property type="match status" value="1"/>
</dbReference>
<feature type="domain" description="FAD dependent oxidoreductase" evidence="3">
    <location>
        <begin position="353"/>
        <end position="550"/>
    </location>
</feature>
<dbReference type="Gene3D" id="3.30.9.10">
    <property type="entry name" value="D-Amino Acid Oxidase, subunit A, domain 2"/>
    <property type="match status" value="2"/>
</dbReference>
<dbReference type="EMBL" id="CDMZ01001591">
    <property type="protein sequence ID" value="CEM34864.1"/>
    <property type="molecule type" value="Genomic_DNA"/>
</dbReference>
<feature type="region of interest" description="Disordered" evidence="2">
    <location>
        <begin position="563"/>
        <end position="622"/>
    </location>
</feature>
<dbReference type="AlphaFoldDB" id="A0A0G4GW04"/>
<dbReference type="InterPro" id="IPR006076">
    <property type="entry name" value="FAD-dep_OxRdtase"/>
</dbReference>
<dbReference type="InterPro" id="IPR036188">
    <property type="entry name" value="FAD/NAD-bd_sf"/>
</dbReference>
<feature type="compositionally biased region" description="Basic and acidic residues" evidence="2">
    <location>
        <begin position="573"/>
        <end position="588"/>
    </location>
</feature>
<proteinExistence type="predicted"/>
<feature type="domain" description="FAD dependent oxidoreductase" evidence="3">
    <location>
        <begin position="43"/>
        <end position="257"/>
    </location>
</feature>
<dbReference type="GO" id="GO:0005737">
    <property type="term" value="C:cytoplasm"/>
    <property type="evidence" value="ECO:0007669"/>
    <property type="project" value="TreeGrafter"/>
</dbReference>
<dbReference type="PANTHER" id="PTHR13847">
    <property type="entry name" value="SARCOSINE DEHYDROGENASE-RELATED"/>
    <property type="match status" value="1"/>
</dbReference>
<gene>
    <name evidence="4" type="ORF">Cvel_5274</name>
</gene>
<evidence type="ECO:0000259" key="3">
    <source>
        <dbReference type="Pfam" id="PF01266"/>
    </source>
</evidence>
<dbReference type="GO" id="GO:0016491">
    <property type="term" value="F:oxidoreductase activity"/>
    <property type="evidence" value="ECO:0007669"/>
    <property type="project" value="UniProtKB-KW"/>
</dbReference>